<keyword evidence="5" id="KW-0819">tRNA processing</keyword>
<comment type="catalytic activity">
    <reaction evidence="1">
        <text>Endonucleolytic cleavage of RNA, removing extra 3' nucleotides from tRNA precursor, generating 3' termini of tRNAs. A 3'-hydroxy group is left at the tRNA terminus and a 5'-phosphoryl group is left at the trailer molecule.</text>
        <dbReference type="EC" id="3.1.26.11"/>
    </reaction>
</comment>
<protein>
    <recommendedName>
        <fullName evidence="4">ribonuclease Z</fullName>
        <ecNumber evidence="4">3.1.26.11</ecNumber>
    </recommendedName>
</protein>
<evidence type="ECO:0000256" key="9">
    <source>
        <dbReference type="ARBA" id="ARBA00022801"/>
    </source>
</evidence>
<keyword evidence="6" id="KW-0540">Nuclease</keyword>
<dbReference type="Proteomes" id="UP000223968">
    <property type="component" value="Unassembled WGS sequence"/>
</dbReference>
<feature type="region of interest" description="Disordered" evidence="11">
    <location>
        <begin position="1020"/>
        <end position="1108"/>
    </location>
</feature>
<organism evidence="13 14">
    <name type="scientific">Helicocarpus griseus UAMH5409</name>
    <dbReference type="NCBI Taxonomy" id="1447875"/>
    <lineage>
        <taxon>Eukaryota</taxon>
        <taxon>Fungi</taxon>
        <taxon>Dikarya</taxon>
        <taxon>Ascomycota</taxon>
        <taxon>Pezizomycotina</taxon>
        <taxon>Eurotiomycetes</taxon>
        <taxon>Eurotiomycetidae</taxon>
        <taxon>Onygenales</taxon>
        <taxon>Ajellomycetaceae</taxon>
        <taxon>Helicocarpus</taxon>
    </lineage>
</organism>
<sequence>MKYYIEFVTTPTADTPGTTLLVHFDDKRYLLGHVSEGLQRAFVQRGLRMANLSDMFVAGKTSWTNNGGLLGTLLTIAEATTNATSSQLDIMMGKKFKLERLATEAKTSAEAEKYRKQLEGWNTDVEECAAKLRADNKLVVHGGPNLMHVVASARKFIFRTGMPLQVHEFNEFTDPVGGRPTAQPSWTDKNLNVWALPISPSSPGSPSHSPASTGSGRKRSLDEFQETMSGAETCEGDSAYRKRARDQIARQAVISDMFNSDWRLDSLVETPLNEVQMPAKIFVRNPETHKIELYDGPKPNSGAELPDIKVLVRKPWPASLTQTLPPATPSDVSMSYIVQHHDVRGKFDVEKALALGVEKGRKFSDLTHGQSVENKDGEIITPEMVLGKPQPGGGLAFMDLPTVDYVENLVNRPEWTTPEVMKGLRTFIWVLGPGVGSCPLLKEFVLKMSEQKHIVSSPDYCPDYLAYQTGCEETVRFSVMDSERYAVPHHDNKTLPQKSFLTPDSEKREVGEEKLLFEPATAGMQLEMQPKFLVNKENALRPIDVDKTKKGIYSSALRMSAGVKEQINTPEFQATLASIRKDLPKQDAEIISLGTGSATPAKHRNVSSTLLKVPGVGNYLFDCGENTLGQLQRVFSPEELREVLRDLRVIWISHLHCDHQLGTTSVIRAWYKVVYGDDSPAPAPEPEQDLSKVLAEKRLFIVSNDKMLEWLAEYSSVEDFGFDKLVLLATHQNALHKVNYRHFGKDRLPLLSAAGNPKITTINFNDIYSPLVQQLTAATGLSDILSVPVVHCKDSNAVSLVFPSGLKVSYSGDCRPSKYFANVGRNSTVLIHEATFEDDMVGDAKAKRHSTVSEALDVAKRMDAKNVILTHFSQRYANKPTVPSIQALESFHAPSDSPARTQSPSGADAAAARAAKLEARRASNPPDVPLSDSGSEAASSGAEDAAEDDVVMANTSDALEQEKQKDAHVHVPVIVAFDMMRVRIGDMLCAERYYSVIDEYYARKERNELAAEEKRRIVHEQEMEAKKKSRMKGGGKGDGKAKWGDRAKGKGNEKGKGGDGNLTKPSENERLRSVSRDRAGPRHGSPVAASGEAGEEMQKRAAGMGGRC</sequence>
<gene>
    <name evidence="13" type="ORF">AJ79_09648</name>
</gene>
<dbReference type="GO" id="GO:0005739">
    <property type="term" value="C:mitochondrion"/>
    <property type="evidence" value="ECO:0007669"/>
    <property type="project" value="TreeGrafter"/>
</dbReference>
<feature type="region of interest" description="Disordered" evidence="11">
    <location>
        <begin position="195"/>
        <end position="219"/>
    </location>
</feature>
<dbReference type="PANTHER" id="PTHR12553">
    <property type="entry name" value="ZINC PHOSPHODIESTERASE ELAC PROTEIN 2"/>
    <property type="match status" value="1"/>
</dbReference>
<dbReference type="InterPro" id="IPR047151">
    <property type="entry name" value="RNZ2-like"/>
</dbReference>
<dbReference type="AlphaFoldDB" id="A0A2B7WI33"/>
<dbReference type="GO" id="GO:0042781">
    <property type="term" value="F:3'-tRNA processing endoribonuclease activity"/>
    <property type="evidence" value="ECO:0007669"/>
    <property type="project" value="UniProtKB-EC"/>
</dbReference>
<feature type="domain" description="tRNase Z endonuclease" evidence="12">
    <location>
        <begin position="6"/>
        <end position="68"/>
    </location>
</feature>
<dbReference type="CDD" id="cd07718">
    <property type="entry name" value="RNaseZ_ELAC1_ELAC2-C-term-like_MBL-fold"/>
    <property type="match status" value="1"/>
</dbReference>
<evidence type="ECO:0000259" key="12">
    <source>
        <dbReference type="Pfam" id="PF13691"/>
    </source>
</evidence>
<keyword evidence="8" id="KW-0255">Endonuclease</keyword>
<comment type="caution">
    <text evidence="13">The sequence shown here is derived from an EMBL/GenBank/DDBJ whole genome shotgun (WGS) entry which is preliminary data.</text>
</comment>
<evidence type="ECO:0000256" key="1">
    <source>
        <dbReference type="ARBA" id="ARBA00000402"/>
    </source>
</evidence>
<dbReference type="GO" id="GO:1990180">
    <property type="term" value="P:mitochondrial tRNA 3'-end processing"/>
    <property type="evidence" value="ECO:0007669"/>
    <property type="project" value="TreeGrafter"/>
</dbReference>
<dbReference type="GO" id="GO:0046872">
    <property type="term" value="F:metal ion binding"/>
    <property type="evidence" value="ECO:0007669"/>
    <property type="project" value="UniProtKB-KW"/>
</dbReference>
<feature type="compositionally biased region" description="Basic and acidic residues" evidence="11">
    <location>
        <begin position="1066"/>
        <end position="1080"/>
    </location>
</feature>
<dbReference type="EMBL" id="PDNB01000287">
    <property type="protein sequence ID" value="PGG96276.1"/>
    <property type="molecule type" value="Genomic_DNA"/>
</dbReference>
<dbReference type="OrthoDB" id="527344at2759"/>
<feature type="compositionally biased region" description="Low complexity" evidence="11">
    <location>
        <begin position="197"/>
        <end position="215"/>
    </location>
</feature>
<reference evidence="13 14" key="1">
    <citation type="submission" date="2017-10" db="EMBL/GenBank/DDBJ databases">
        <title>Comparative genomics in systemic dimorphic fungi from Ajellomycetaceae.</title>
        <authorList>
            <person name="Munoz J.F."/>
            <person name="Mcewen J.G."/>
            <person name="Clay O.K."/>
            <person name="Cuomo C.A."/>
        </authorList>
    </citation>
    <scope>NUCLEOTIDE SEQUENCE [LARGE SCALE GENOMIC DNA]</scope>
    <source>
        <strain evidence="13 14">UAMH5409</strain>
    </source>
</reference>
<evidence type="ECO:0000256" key="5">
    <source>
        <dbReference type="ARBA" id="ARBA00022694"/>
    </source>
</evidence>
<dbReference type="InterPro" id="IPR027794">
    <property type="entry name" value="tRNase_Z_dom"/>
</dbReference>
<proteinExistence type="inferred from homology"/>
<dbReference type="Pfam" id="PF13691">
    <property type="entry name" value="Lactamase_B_4"/>
    <property type="match status" value="1"/>
</dbReference>
<keyword evidence="14" id="KW-1185">Reference proteome</keyword>
<dbReference type="EC" id="3.1.26.11" evidence="4"/>
<feature type="region of interest" description="Disordered" evidence="11">
    <location>
        <begin position="892"/>
        <end position="947"/>
    </location>
</feature>
<evidence type="ECO:0000256" key="7">
    <source>
        <dbReference type="ARBA" id="ARBA00022723"/>
    </source>
</evidence>
<evidence type="ECO:0000256" key="6">
    <source>
        <dbReference type="ARBA" id="ARBA00022722"/>
    </source>
</evidence>
<dbReference type="STRING" id="1447875.A0A2B7WI33"/>
<comment type="similarity">
    <text evidence="3">Belongs to the RNase Z family.</text>
</comment>
<keyword evidence="10" id="KW-0862">Zinc</keyword>
<dbReference type="InterPro" id="IPR036866">
    <property type="entry name" value="RibonucZ/Hydroxyglut_hydro"/>
</dbReference>
<evidence type="ECO:0000256" key="3">
    <source>
        <dbReference type="ARBA" id="ARBA00007823"/>
    </source>
</evidence>
<comment type="cofactor">
    <cofactor evidence="2">
        <name>Zn(2+)</name>
        <dbReference type="ChEBI" id="CHEBI:29105"/>
    </cofactor>
</comment>
<evidence type="ECO:0000313" key="14">
    <source>
        <dbReference type="Proteomes" id="UP000223968"/>
    </source>
</evidence>
<evidence type="ECO:0000256" key="8">
    <source>
        <dbReference type="ARBA" id="ARBA00022759"/>
    </source>
</evidence>
<keyword evidence="7" id="KW-0479">Metal-binding</keyword>
<name>A0A2B7WI33_9EURO</name>
<evidence type="ECO:0000256" key="10">
    <source>
        <dbReference type="ARBA" id="ARBA00022833"/>
    </source>
</evidence>
<dbReference type="SUPFAM" id="SSF56281">
    <property type="entry name" value="Metallo-hydrolase/oxidoreductase"/>
    <property type="match status" value="2"/>
</dbReference>
<evidence type="ECO:0000313" key="13">
    <source>
        <dbReference type="EMBL" id="PGG96276.1"/>
    </source>
</evidence>
<evidence type="ECO:0000256" key="2">
    <source>
        <dbReference type="ARBA" id="ARBA00001947"/>
    </source>
</evidence>
<dbReference type="Gene3D" id="3.60.15.10">
    <property type="entry name" value="Ribonuclease Z/Hydroxyacylglutathione hydrolase-like"/>
    <property type="match status" value="2"/>
</dbReference>
<feature type="compositionally biased region" description="Basic and acidic residues" evidence="11">
    <location>
        <begin position="1035"/>
        <end position="1057"/>
    </location>
</feature>
<feature type="compositionally biased region" description="Low complexity" evidence="11">
    <location>
        <begin position="931"/>
        <end position="943"/>
    </location>
</feature>
<evidence type="ECO:0000256" key="4">
    <source>
        <dbReference type="ARBA" id="ARBA00012477"/>
    </source>
</evidence>
<evidence type="ECO:0000256" key="11">
    <source>
        <dbReference type="SAM" id="MobiDB-lite"/>
    </source>
</evidence>
<keyword evidence="9" id="KW-0378">Hydrolase</keyword>
<dbReference type="PANTHER" id="PTHR12553:SF49">
    <property type="entry name" value="ZINC PHOSPHODIESTERASE ELAC PROTEIN 2"/>
    <property type="match status" value="1"/>
</dbReference>
<accession>A0A2B7WI33</accession>